<evidence type="ECO:0000313" key="2">
    <source>
        <dbReference type="Proteomes" id="UP000955338"/>
    </source>
</evidence>
<keyword evidence="2" id="KW-1185">Reference proteome</keyword>
<dbReference type="AlphaFoldDB" id="A0A8E3SCI5"/>
<dbReference type="EMBL" id="CP022011">
    <property type="protein sequence ID" value="QDJ13986.1"/>
    <property type="molecule type" value="Genomic_DNA"/>
</dbReference>
<dbReference type="Proteomes" id="UP000955338">
    <property type="component" value="Chromosome"/>
</dbReference>
<accession>A0A8E3SCI5</accession>
<protein>
    <submittedName>
        <fullName evidence="1">Uncharacterized protein</fullName>
    </submittedName>
</protein>
<dbReference type="RefSeq" id="WP_261919932.1">
    <property type="nucleotide sequence ID" value="NZ_CP022011.1"/>
</dbReference>
<reference evidence="1" key="1">
    <citation type="submission" date="2017-06" db="EMBL/GenBank/DDBJ databases">
        <title>Genome sequencing of pathogenic and non-pathogenic strains within Bisgaard taxon 40.</title>
        <authorList>
            <person name="Ladner J.T."/>
            <person name="Lovett S.P."/>
            <person name="Koroleva G."/>
            <person name="Lorch J.M."/>
        </authorList>
    </citation>
    <scope>NUCLEOTIDE SEQUENCE</scope>
    <source>
        <strain evidence="1">27576-1-I1</strain>
    </source>
</reference>
<name>A0A8E3SCI5_9PAST</name>
<gene>
    <name evidence="1" type="ORF">CEP48_00370</name>
</gene>
<proteinExistence type="predicted"/>
<organism evidence="1 2">
    <name type="scientific">Mergibacter septicus</name>
    <dbReference type="NCBI Taxonomy" id="221402"/>
    <lineage>
        <taxon>Bacteria</taxon>
        <taxon>Pseudomonadati</taxon>
        <taxon>Pseudomonadota</taxon>
        <taxon>Gammaproteobacteria</taxon>
        <taxon>Pasteurellales</taxon>
        <taxon>Pasteurellaceae</taxon>
        <taxon>Mergibacter</taxon>
    </lineage>
</organism>
<sequence length="104" mass="11990">MIIQFDKHRFIKGLSRDNLYTLEQAERMAEELDGALSQSQRMLATKEDIAVVKAEIAEVRSEMKAMEFRLESAITKSQNRLILIIGSMMVGFITILPYLQKLHF</sequence>
<evidence type="ECO:0000313" key="1">
    <source>
        <dbReference type="EMBL" id="QDJ13986.1"/>
    </source>
</evidence>